<sequence length="467" mass="51026">MDLHSRPHTAFASTDSVPGSGSEQRTATDVEYIPTLQHPSPICSPTAAPSYAPPHASSTWEYLQTGSFLSDTSPSSQRTIVTPHIPSLHPLSCSSPQNTYSPNTFPSFTPLLDTLQQVDQISTPSPYQNDPNTLISVSNSPTQPHPSYRNSHLPFIDPQPSVRYDYNTPYTPPPIPQSRSTLLSPLNLNFGHHSDFSCMSSFTVDLNEDLNQSPLPSLPAPQPSRRAYVETVYSSSGSSPSSPARHSPLHNQPPITPPVLPIPTPVPAHSCHSSHDNMVWHSYRHTGAYQGSPQRLFEGGSPRSFHQLSSPGHHVPGSLGYEAHVSPQHSGGVSTHPYSTTGVMRSPIRQNHHSGSPINSQPLSIHHRPSFDHLSTASLVHSLPPHASVAPSPSIHDSVHQSGLRQDLEYGLPEPTQAAITIAQGTMKEVEVLKNSDNFVTWESQVTGCESIYFIVKYFKNMLKIIW</sequence>
<feature type="compositionally biased region" description="Polar residues" evidence="1">
    <location>
        <begin position="327"/>
        <end position="337"/>
    </location>
</feature>
<comment type="caution">
    <text evidence="2">The sequence shown here is derived from an EMBL/GenBank/DDBJ whole genome shotgun (WGS) entry which is preliminary data.</text>
</comment>
<gene>
    <name evidence="2" type="ORF">VKT23_006584</name>
</gene>
<keyword evidence="3" id="KW-1185">Reference proteome</keyword>
<proteinExistence type="predicted"/>
<dbReference type="Proteomes" id="UP001498398">
    <property type="component" value="Unassembled WGS sequence"/>
</dbReference>
<feature type="region of interest" description="Disordered" evidence="1">
    <location>
        <begin position="213"/>
        <end position="273"/>
    </location>
</feature>
<protein>
    <submittedName>
        <fullName evidence="2">Uncharacterized protein</fullName>
    </submittedName>
</protein>
<feature type="region of interest" description="Disordered" evidence="1">
    <location>
        <begin position="1"/>
        <end position="26"/>
    </location>
</feature>
<dbReference type="EMBL" id="JBANRG010000008">
    <property type="protein sequence ID" value="KAK7464417.1"/>
    <property type="molecule type" value="Genomic_DNA"/>
</dbReference>
<feature type="region of interest" description="Disordered" evidence="1">
    <location>
        <begin position="383"/>
        <end position="403"/>
    </location>
</feature>
<evidence type="ECO:0000313" key="3">
    <source>
        <dbReference type="Proteomes" id="UP001498398"/>
    </source>
</evidence>
<reference evidence="2 3" key="1">
    <citation type="submission" date="2024-01" db="EMBL/GenBank/DDBJ databases">
        <title>A draft genome for the cacao thread blight pathogen Marasmiellus scandens.</title>
        <authorList>
            <person name="Baruah I.K."/>
            <person name="Leung J."/>
            <person name="Bukari Y."/>
            <person name="Amoako-Attah I."/>
            <person name="Meinhardt L.W."/>
            <person name="Bailey B.A."/>
            <person name="Cohen S.P."/>
        </authorList>
    </citation>
    <scope>NUCLEOTIDE SEQUENCE [LARGE SCALE GENOMIC DNA]</scope>
    <source>
        <strain evidence="2 3">GH-19</strain>
    </source>
</reference>
<feature type="compositionally biased region" description="Low complexity" evidence="1">
    <location>
        <begin position="234"/>
        <end position="246"/>
    </location>
</feature>
<evidence type="ECO:0000313" key="2">
    <source>
        <dbReference type="EMBL" id="KAK7464417.1"/>
    </source>
</evidence>
<feature type="region of interest" description="Disordered" evidence="1">
    <location>
        <begin position="291"/>
        <end position="337"/>
    </location>
</feature>
<feature type="compositionally biased region" description="Pro residues" evidence="1">
    <location>
        <begin position="254"/>
        <end position="266"/>
    </location>
</feature>
<accession>A0ABR1JQ91</accession>
<organism evidence="2 3">
    <name type="scientific">Marasmiellus scandens</name>
    <dbReference type="NCBI Taxonomy" id="2682957"/>
    <lineage>
        <taxon>Eukaryota</taxon>
        <taxon>Fungi</taxon>
        <taxon>Dikarya</taxon>
        <taxon>Basidiomycota</taxon>
        <taxon>Agaricomycotina</taxon>
        <taxon>Agaricomycetes</taxon>
        <taxon>Agaricomycetidae</taxon>
        <taxon>Agaricales</taxon>
        <taxon>Marasmiineae</taxon>
        <taxon>Omphalotaceae</taxon>
        <taxon>Marasmiellus</taxon>
    </lineage>
</organism>
<feature type="compositionally biased region" description="Polar residues" evidence="1">
    <location>
        <begin position="11"/>
        <end position="26"/>
    </location>
</feature>
<name>A0ABR1JQ91_9AGAR</name>
<evidence type="ECO:0000256" key="1">
    <source>
        <dbReference type="SAM" id="MobiDB-lite"/>
    </source>
</evidence>